<dbReference type="Proteomes" id="UP000639772">
    <property type="component" value="Chromosome 6"/>
</dbReference>
<dbReference type="OrthoDB" id="640735at2759"/>
<dbReference type="InterPro" id="IPR041469">
    <property type="entry name" value="Subtilisin-like_FN3"/>
</dbReference>
<dbReference type="SUPFAM" id="SSF52743">
    <property type="entry name" value="Subtilisin-like"/>
    <property type="match status" value="1"/>
</dbReference>
<evidence type="ECO:0000256" key="3">
    <source>
        <dbReference type="ARBA" id="ARBA00023180"/>
    </source>
</evidence>
<dbReference type="SUPFAM" id="SSF52025">
    <property type="entry name" value="PA domain"/>
    <property type="match status" value="1"/>
</dbReference>
<feature type="domain" description="Peptidase S8/S53" evidence="6">
    <location>
        <begin position="5"/>
        <end position="272"/>
    </location>
</feature>
<feature type="region of interest" description="Disordered" evidence="5">
    <location>
        <begin position="1"/>
        <end position="28"/>
    </location>
</feature>
<accession>A0A835QTH5</accession>
<sequence>MASLDELGHGTHVSGMAAGTPDKNANLLGQAQGTATGMAPPAHIASYKVCSPSSCTDSNSIKGFDQAITYGVDLVQISLGKPNVEYHSSGIVFGSYAALRQGILTVNSAGNDGPTESILDNDVPWILHVGAAIIHRRVTTLYFKEGTLNGEDLSGKIVLCGVGRNTVISKAKIVKKAEGAGIVWLNSPLHGNILIAAPYDIPAVLVSYNDAMKILDYFSIDKKPTGTISFRGTDMRNGGILKPDVIAPGVNILSAYNLQMGPKNTKKKSGSSWIRAHPWLRHTSPPANIFAIGAGHIDPSAANDPGLLYNASAEDYIPYLFSLKGYTSKEVKIIVNRPINCKEKKAADELNYPAIQVYLGATGAPMKTVKRTVTNFGEANYTYTATVVEPSRVKVEAKPKTLQFKSIGEEQSFVVELNLTAKKASEKDKVMEGRLKWVSGTNCHRIFCNKVR</sequence>
<organism evidence="9 10">
    <name type="scientific">Vanilla planifolia</name>
    <name type="common">Vanilla</name>
    <dbReference type="NCBI Taxonomy" id="51239"/>
    <lineage>
        <taxon>Eukaryota</taxon>
        <taxon>Viridiplantae</taxon>
        <taxon>Streptophyta</taxon>
        <taxon>Embryophyta</taxon>
        <taxon>Tracheophyta</taxon>
        <taxon>Spermatophyta</taxon>
        <taxon>Magnoliopsida</taxon>
        <taxon>Liliopsida</taxon>
        <taxon>Asparagales</taxon>
        <taxon>Orchidaceae</taxon>
        <taxon>Vanilloideae</taxon>
        <taxon>Vanilleae</taxon>
        <taxon>Vanilla</taxon>
    </lineage>
</organism>
<feature type="domain" description="PA" evidence="7">
    <location>
        <begin position="148"/>
        <end position="214"/>
    </location>
</feature>
<dbReference type="EMBL" id="JADCNM010000006">
    <property type="protein sequence ID" value="KAG0478414.1"/>
    <property type="molecule type" value="Genomic_DNA"/>
</dbReference>
<evidence type="ECO:0000259" key="8">
    <source>
        <dbReference type="Pfam" id="PF17766"/>
    </source>
</evidence>
<dbReference type="GO" id="GO:0004252">
    <property type="term" value="F:serine-type endopeptidase activity"/>
    <property type="evidence" value="ECO:0007669"/>
    <property type="project" value="InterPro"/>
</dbReference>
<feature type="domain" description="Subtilisin-like protease fibronectin type-III" evidence="8">
    <location>
        <begin position="349"/>
        <end position="441"/>
    </location>
</feature>
<name>A0A835QTH5_VANPL</name>
<evidence type="ECO:0000256" key="2">
    <source>
        <dbReference type="ARBA" id="ARBA00022729"/>
    </source>
</evidence>
<evidence type="ECO:0000313" key="10">
    <source>
        <dbReference type="Proteomes" id="UP000639772"/>
    </source>
</evidence>
<dbReference type="Pfam" id="PF00082">
    <property type="entry name" value="Peptidase_S8"/>
    <property type="match status" value="1"/>
</dbReference>
<dbReference type="PROSITE" id="PS51892">
    <property type="entry name" value="SUBTILASE"/>
    <property type="match status" value="1"/>
</dbReference>
<evidence type="ECO:0000259" key="7">
    <source>
        <dbReference type="Pfam" id="PF02225"/>
    </source>
</evidence>
<dbReference type="InterPro" id="IPR000209">
    <property type="entry name" value="Peptidase_S8/S53_dom"/>
</dbReference>
<protein>
    <submittedName>
        <fullName evidence="9">Uncharacterized protein</fullName>
    </submittedName>
</protein>
<dbReference type="GO" id="GO:0006508">
    <property type="term" value="P:proteolysis"/>
    <property type="evidence" value="ECO:0007669"/>
    <property type="project" value="InterPro"/>
</dbReference>
<comment type="caution">
    <text evidence="4">Lacks conserved residue(s) required for the propagation of feature annotation.</text>
</comment>
<dbReference type="InterPro" id="IPR046450">
    <property type="entry name" value="PA_dom_sf"/>
</dbReference>
<dbReference type="InterPro" id="IPR036852">
    <property type="entry name" value="Peptidase_S8/S53_dom_sf"/>
</dbReference>
<evidence type="ECO:0000256" key="1">
    <source>
        <dbReference type="ARBA" id="ARBA00011073"/>
    </source>
</evidence>
<keyword evidence="3" id="KW-0325">Glycoprotein</keyword>
<evidence type="ECO:0000313" key="9">
    <source>
        <dbReference type="EMBL" id="KAG0478414.1"/>
    </source>
</evidence>
<evidence type="ECO:0000256" key="5">
    <source>
        <dbReference type="SAM" id="MobiDB-lite"/>
    </source>
</evidence>
<reference evidence="9 10" key="1">
    <citation type="journal article" date="2020" name="Nat. Food">
        <title>A phased Vanilla planifolia genome enables genetic improvement of flavour and production.</title>
        <authorList>
            <person name="Hasing T."/>
            <person name="Tang H."/>
            <person name="Brym M."/>
            <person name="Khazi F."/>
            <person name="Huang T."/>
            <person name="Chambers A.H."/>
        </authorList>
    </citation>
    <scope>NUCLEOTIDE SEQUENCE [LARGE SCALE GENOMIC DNA]</scope>
    <source>
        <tissue evidence="9">Leaf</tissue>
    </source>
</reference>
<dbReference type="PROSITE" id="PS00137">
    <property type="entry name" value="SUBTILASE_HIS"/>
    <property type="match status" value="1"/>
</dbReference>
<keyword evidence="2" id="KW-0732">Signal</keyword>
<dbReference type="Gene3D" id="2.60.40.2310">
    <property type="match status" value="1"/>
</dbReference>
<dbReference type="Pfam" id="PF02225">
    <property type="entry name" value="PA"/>
    <property type="match status" value="1"/>
</dbReference>
<dbReference type="InterPro" id="IPR022398">
    <property type="entry name" value="Peptidase_S8_His-AS"/>
</dbReference>
<comment type="caution">
    <text evidence="9">The sequence shown here is derived from an EMBL/GenBank/DDBJ whole genome shotgun (WGS) entry which is preliminary data.</text>
</comment>
<dbReference type="CDD" id="cd02120">
    <property type="entry name" value="PA_subtilisin_like"/>
    <property type="match status" value="1"/>
</dbReference>
<gene>
    <name evidence="9" type="ORF">HPP92_013133</name>
</gene>
<evidence type="ECO:0000259" key="6">
    <source>
        <dbReference type="Pfam" id="PF00082"/>
    </source>
</evidence>
<dbReference type="PANTHER" id="PTHR10795">
    <property type="entry name" value="PROPROTEIN CONVERTASE SUBTILISIN/KEXIN"/>
    <property type="match status" value="1"/>
</dbReference>
<proteinExistence type="inferred from homology"/>
<dbReference type="Gene3D" id="3.40.50.200">
    <property type="entry name" value="Peptidase S8/S53 domain"/>
    <property type="match status" value="1"/>
</dbReference>
<dbReference type="InterPro" id="IPR003137">
    <property type="entry name" value="PA_domain"/>
</dbReference>
<dbReference type="AlphaFoldDB" id="A0A835QTH5"/>
<dbReference type="Pfam" id="PF17766">
    <property type="entry name" value="fn3_6"/>
    <property type="match status" value="1"/>
</dbReference>
<dbReference type="InterPro" id="IPR045051">
    <property type="entry name" value="SBT"/>
</dbReference>
<comment type="similarity">
    <text evidence="1 4">Belongs to the peptidase S8 family.</text>
</comment>
<evidence type="ECO:0000256" key="4">
    <source>
        <dbReference type="PROSITE-ProRule" id="PRU01240"/>
    </source>
</evidence>